<dbReference type="PANTHER" id="PTHR23083">
    <property type="entry name" value="TETRATRICOPEPTIDE REPEAT PROTEIN, TPR"/>
    <property type="match status" value="1"/>
</dbReference>
<comment type="caution">
    <text evidence="3">The sequence shown here is derived from an EMBL/GenBank/DDBJ whole genome shotgun (WGS) entry which is preliminary data.</text>
</comment>
<proteinExistence type="inferred from homology"/>
<organism evidence="3 4">
    <name type="scientific">Acaulospora morrowiae</name>
    <dbReference type="NCBI Taxonomy" id="94023"/>
    <lineage>
        <taxon>Eukaryota</taxon>
        <taxon>Fungi</taxon>
        <taxon>Fungi incertae sedis</taxon>
        <taxon>Mucoromycota</taxon>
        <taxon>Glomeromycotina</taxon>
        <taxon>Glomeromycetes</taxon>
        <taxon>Diversisporales</taxon>
        <taxon>Acaulosporaceae</taxon>
        <taxon>Acaulospora</taxon>
    </lineage>
</organism>
<comment type="similarity">
    <text evidence="2">Belongs to the YPP1 family.</text>
</comment>
<accession>A0A9N9B0T3</accession>
<evidence type="ECO:0000313" key="3">
    <source>
        <dbReference type="EMBL" id="CAG8550778.1"/>
    </source>
</evidence>
<name>A0A9N9B0T3_9GLOM</name>
<evidence type="ECO:0000313" key="4">
    <source>
        <dbReference type="Proteomes" id="UP000789342"/>
    </source>
</evidence>
<comment type="function">
    <text evidence="1">Involved in endocytosis.</text>
</comment>
<reference evidence="3" key="1">
    <citation type="submission" date="2021-06" db="EMBL/GenBank/DDBJ databases">
        <authorList>
            <person name="Kallberg Y."/>
            <person name="Tangrot J."/>
            <person name="Rosling A."/>
        </authorList>
    </citation>
    <scope>NUCLEOTIDE SEQUENCE</scope>
    <source>
        <strain evidence="3">CL551</strain>
    </source>
</reference>
<protein>
    <submittedName>
        <fullName evidence="3">5734_t:CDS:1</fullName>
    </submittedName>
</protein>
<dbReference type="AlphaFoldDB" id="A0A9N9B0T3"/>
<dbReference type="OrthoDB" id="29013at2759"/>
<dbReference type="Proteomes" id="UP000789342">
    <property type="component" value="Unassembled WGS sequence"/>
</dbReference>
<feature type="non-terminal residue" evidence="3">
    <location>
        <position position="1"/>
    </location>
</feature>
<dbReference type="SUPFAM" id="SSF48452">
    <property type="entry name" value="TPR-like"/>
    <property type="match status" value="1"/>
</dbReference>
<gene>
    <name evidence="3" type="ORF">AMORRO_LOCUS5563</name>
</gene>
<dbReference type="InterPro" id="IPR011990">
    <property type="entry name" value="TPR-like_helical_dom_sf"/>
</dbReference>
<evidence type="ECO:0000256" key="2">
    <source>
        <dbReference type="ARBA" id="ARBA00038251"/>
    </source>
</evidence>
<dbReference type="PANTHER" id="PTHR23083:SF464">
    <property type="entry name" value="TETRATRICOPEPTIDE REPEAT DOMAIN 7, ISOFORM A"/>
    <property type="match status" value="1"/>
</dbReference>
<sequence>MVNPTKANQREKEIDVARCKGNWDAIPELARKFRKHSASGIVLEQTALAEYALVKAIEKTEAEKGFREESYDDDSPNNITFPPTVEESSADDIFAKLEVALSQASGQEKEYVSIILARAYYVIGRYDKCAEALSTEFVPQNLPSGYNFVLIIQALTVGGMAREMLEDNDGAIACYDQVVILLAQKSGEKSEQLARWSEEALYRSSLLKVRLGNASDALQSFRTYQTYVALWGEKFCLHKRVIIFKNFIKILSKSYQEGTYVPPSSSAPMSDKSSVYTPYTFRVELTGLHYSYENVLYQITPFPKAGESNWRVLEFVDQVISDWALLNRGTTVEMKGLIDMLYRATHKTFQSPRILRHLLNTLIAYGDYEEAELAINAYVSIVEKVRETSKDEIENASKKTSSKKYTDVESTKHVVQTLIVGSELMAKYLNKAKETLDFAQRAISWCEDEDGGVDNELLAHAWRCMGVGYNLMAREERDPECRSRLHTSAIDALTKSTSFDSNVIETHYLLALEHAITRDINQANISIRQAL</sequence>
<dbReference type="EMBL" id="CAJVPV010003387">
    <property type="protein sequence ID" value="CAG8550778.1"/>
    <property type="molecule type" value="Genomic_DNA"/>
</dbReference>
<dbReference type="InterPro" id="IPR051722">
    <property type="entry name" value="Endocytosis_PI4K-reg_protein"/>
</dbReference>
<evidence type="ECO:0000256" key="1">
    <source>
        <dbReference type="ARBA" id="ARBA00002550"/>
    </source>
</evidence>
<keyword evidence="4" id="KW-1185">Reference proteome</keyword>